<dbReference type="RefSeq" id="XP_030068199.1">
    <property type="nucleotide sequence ID" value="XM_030212339.1"/>
</dbReference>
<dbReference type="Gene3D" id="1.20.1070.10">
    <property type="entry name" value="Rhodopsin 7-helix transmembrane proteins"/>
    <property type="match status" value="1"/>
</dbReference>
<dbReference type="PROSITE" id="PS00237">
    <property type="entry name" value="G_PROTEIN_RECEP_F1_1"/>
    <property type="match status" value="1"/>
</dbReference>
<dbReference type="SUPFAM" id="SSF81321">
    <property type="entry name" value="Family A G protein-coupled receptor-like"/>
    <property type="match status" value="1"/>
</dbReference>
<dbReference type="InterPro" id="IPR000276">
    <property type="entry name" value="GPCR_Rhodpsn"/>
</dbReference>
<feature type="transmembrane region" description="Helical" evidence="11">
    <location>
        <begin position="97"/>
        <end position="128"/>
    </location>
</feature>
<evidence type="ECO:0000256" key="6">
    <source>
        <dbReference type="ARBA" id="ARBA00023136"/>
    </source>
</evidence>
<evidence type="ECO:0000256" key="4">
    <source>
        <dbReference type="ARBA" id="ARBA00022989"/>
    </source>
</evidence>
<keyword evidence="6 11" id="KW-0472">Membrane</keyword>
<dbReference type="PANTHER" id="PTHR24248">
    <property type="entry name" value="ADRENERGIC RECEPTOR-RELATED G-PROTEIN COUPLED RECEPTOR"/>
    <property type="match status" value="1"/>
</dbReference>
<dbReference type="SMART" id="SM01381">
    <property type="entry name" value="7TM_GPCR_Srsx"/>
    <property type="match status" value="1"/>
</dbReference>
<evidence type="ECO:0000256" key="10">
    <source>
        <dbReference type="SAM" id="MobiDB-lite"/>
    </source>
</evidence>
<protein>
    <submittedName>
        <fullName evidence="14">Alpha-2Da adrenergic receptor-like</fullName>
    </submittedName>
</protein>
<evidence type="ECO:0000256" key="8">
    <source>
        <dbReference type="ARBA" id="ARBA00023224"/>
    </source>
</evidence>
<dbReference type="GO" id="GO:0051379">
    <property type="term" value="F:epinephrine binding"/>
    <property type="evidence" value="ECO:0007669"/>
    <property type="project" value="TreeGrafter"/>
</dbReference>
<dbReference type="OrthoDB" id="5975661at2759"/>
<evidence type="ECO:0000259" key="12">
    <source>
        <dbReference type="PROSITE" id="PS50262"/>
    </source>
</evidence>
<evidence type="ECO:0000256" key="9">
    <source>
        <dbReference type="RuleBase" id="RU000688"/>
    </source>
</evidence>
<dbReference type="InterPro" id="IPR017452">
    <property type="entry name" value="GPCR_Rhodpsn_7TM"/>
</dbReference>
<feature type="domain" description="G-protein coupled receptors family 1 profile" evidence="12">
    <location>
        <begin position="49"/>
        <end position="377"/>
    </location>
</feature>
<evidence type="ECO:0000313" key="13">
    <source>
        <dbReference type="Proteomes" id="UP000515156"/>
    </source>
</evidence>
<keyword evidence="7 9" id="KW-0675">Receptor</keyword>
<dbReference type="Proteomes" id="UP000515156">
    <property type="component" value="Chromosome 8"/>
</dbReference>
<evidence type="ECO:0000313" key="14">
    <source>
        <dbReference type="RefSeq" id="XP_030068199.1"/>
    </source>
</evidence>
<dbReference type="PRINTS" id="PR01103">
    <property type="entry name" value="ADRENERGICR"/>
</dbReference>
<comment type="subcellular location">
    <subcellularLocation>
        <location evidence="1">Cell membrane</location>
        <topology evidence="1">Multi-pass membrane protein</topology>
    </subcellularLocation>
</comment>
<dbReference type="GO" id="GO:0005886">
    <property type="term" value="C:plasma membrane"/>
    <property type="evidence" value="ECO:0007669"/>
    <property type="project" value="UniProtKB-SubCell"/>
</dbReference>
<keyword evidence="8 9" id="KW-0807">Transducer</keyword>
<keyword evidence="4 11" id="KW-1133">Transmembrane helix</keyword>
<comment type="similarity">
    <text evidence="9">Belongs to the G-protein coupled receptor 1 family.</text>
</comment>
<feature type="transmembrane region" description="Helical" evidence="11">
    <location>
        <begin position="361"/>
        <end position="380"/>
    </location>
</feature>
<dbReference type="PROSITE" id="PS50262">
    <property type="entry name" value="G_PROTEIN_RECEP_F1_2"/>
    <property type="match status" value="1"/>
</dbReference>
<evidence type="ECO:0000256" key="7">
    <source>
        <dbReference type="ARBA" id="ARBA00023170"/>
    </source>
</evidence>
<name>A0A6P7YXL0_9AMPH</name>
<sequence>MENSSLTADLMLNTSNFTSKEAWSLPYTPAGTALIILAVLTIILSSLIGNALVVVAVCSSQALRAPQNLFLVSLASADILVSILIIPFSLANEIMGYWHFGSIFCSLYLTLDILFCTSSIVHLCAISLDRYWSVTKAISYGLKRTRKRIKSIIAMIWILSAVISFPPLLTSKHRDWECLLNDNMWYVLASCTISFFAPCLIMILVYCRIYQVAKQRTCMAFVAKNSSAAGQSYHSRQKAEITNSQSSKSNQPQEDLANTSQDHGASTCSNHHPKPPQLEESKAQKKRLTGVLCRTAGQQRREQSTFISKARQAQLREKRLTFVLAVVIGGFVICWFPFFFTYSLNSVCRESCNISKPLFNFFFWVGYCNSCLNPIFYSVFNRDFRKAFSRILCHTGQGTL</sequence>
<feature type="compositionally biased region" description="Polar residues" evidence="10">
    <location>
        <begin position="233"/>
        <end position="270"/>
    </location>
</feature>
<keyword evidence="2" id="KW-1003">Cell membrane</keyword>
<keyword evidence="5 9" id="KW-0297">G-protein coupled receptor</keyword>
<evidence type="ECO:0000256" key="2">
    <source>
        <dbReference type="ARBA" id="ARBA00022475"/>
    </source>
</evidence>
<evidence type="ECO:0000256" key="1">
    <source>
        <dbReference type="ARBA" id="ARBA00004651"/>
    </source>
</evidence>
<evidence type="ECO:0000256" key="3">
    <source>
        <dbReference type="ARBA" id="ARBA00022692"/>
    </source>
</evidence>
<keyword evidence="13" id="KW-1185">Reference proteome</keyword>
<dbReference type="GO" id="GO:0004938">
    <property type="term" value="F:alpha2-adrenergic receptor activity"/>
    <property type="evidence" value="ECO:0007669"/>
    <property type="project" value="TreeGrafter"/>
</dbReference>
<dbReference type="KEGG" id="muo:115476142"/>
<organism evidence="13 14">
    <name type="scientific">Microcaecilia unicolor</name>
    <dbReference type="NCBI Taxonomy" id="1415580"/>
    <lineage>
        <taxon>Eukaryota</taxon>
        <taxon>Metazoa</taxon>
        <taxon>Chordata</taxon>
        <taxon>Craniata</taxon>
        <taxon>Vertebrata</taxon>
        <taxon>Euteleostomi</taxon>
        <taxon>Amphibia</taxon>
        <taxon>Gymnophiona</taxon>
        <taxon>Siphonopidae</taxon>
        <taxon>Microcaecilia</taxon>
    </lineage>
</organism>
<dbReference type="PANTHER" id="PTHR24248:SF0">
    <property type="entry name" value="ALPHA-2DA ADRENERGIC RECEPTOR-RELATED"/>
    <property type="match status" value="1"/>
</dbReference>
<reference evidence="14" key="1">
    <citation type="submission" date="2025-08" db="UniProtKB">
        <authorList>
            <consortium name="RefSeq"/>
        </authorList>
    </citation>
    <scope>IDENTIFICATION</scope>
</reference>
<feature type="transmembrane region" description="Helical" evidence="11">
    <location>
        <begin position="184"/>
        <end position="207"/>
    </location>
</feature>
<proteinExistence type="inferred from homology"/>
<gene>
    <name evidence="14" type="primary">LOC115476142</name>
</gene>
<dbReference type="AlphaFoldDB" id="A0A6P7YXL0"/>
<evidence type="ECO:0000256" key="11">
    <source>
        <dbReference type="SAM" id="Phobius"/>
    </source>
</evidence>
<dbReference type="PRINTS" id="PR00237">
    <property type="entry name" value="GPCRRHODOPSN"/>
</dbReference>
<feature type="transmembrane region" description="Helical" evidence="11">
    <location>
        <begin position="320"/>
        <end position="341"/>
    </location>
</feature>
<feature type="region of interest" description="Disordered" evidence="10">
    <location>
        <begin position="233"/>
        <end position="283"/>
    </location>
</feature>
<dbReference type="InParanoid" id="A0A6P7YXL0"/>
<dbReference type="InterPro" id="IPR002233">
    <property type="entry name" value="ADR_fam"/>
</dbReference>
<dbReference type="Pfam" id="PF00001">
    <property type="entry name" value="7tm_1"/>
    <property type="match status" value="1"/>
</dbReference>
<dbReference type="GeneID" id="115476142"/>
<accession>A0A6P7YXL0</accession>
<keyword evidence="3 9" id="KW-0812">Transmembrane</keyword>
<evidence type="ECO:0000256" key="5">
    <source>
        <dbReference type="ARBA" id="ARBA00023040"/>
    </source>
</evidence>
<feature type="transmembrane region" description="Helical" evidence="11">
    <location>
        <begin position="69"/>
        <end position="91"/>
    </location>
</feature>
<feature type="transmembrane region" description="Helical" evidence="11">
    <location>
        <begin position="149"/>
        <end position="169"/>
    </location>
</feature>
<feature type="transmembrane region" description="Helical" evidence="11">
    <location>
        <begin position="33"/>
        <end position="57"/>
    </location>
</feature>